<keyword evidence="2 4" id="KW-0547">Nucleotide-binding</keyword>
<evidence type="ECO:0000256" key="2">
    <source>
        <dbReference type="ARBA" id="ARBA00022741"/>
    </source>
</evidence>
<dbReference type="InterPro" id="IPR025662">
    <property type="entry name" value="Sigma_54_int_dom_ATP-bd_1"/>
</dbReference>
<dbReference type="OrthoDB" id="416553at2759"/>
<feature type="coiled-coil region" evidence="5">
    <location>
        <begin position="540"/>
        <end position="577"/>
    </location>
</feature>
<dbReference type="AlphaFoldDB" id="A0A875S8I7"/>
<dbReference type="EMBL" id="CP064815">
    <property type="protein sequence ID" value="QPG77203.1"/>
    <property type="molecule type" value="Genomic_DNA"/>
</dbReference>
<dbReference type="SUPFAM" id="SSF52540">
    <property type="entry name" value="P-loop containing nucleoside triphosphate hydrolases"/>
    <property type="match status" value="1"/>
</dbReference>
<dbReference type="InterPro" id="IPR030379">
    <property type="entry name" value="G_SEPTIN_dom"/>
</dbReference>
<dbReference type="GO" id="GO:0005938">
    <property type="term" value="C:cell cortex"/>
    <property type="evidence" value="ECO:0007669"/>
    <property type="project" value="UniProtKB-ARBA"/>
</dbReference>
<evidence type="ECO:0000256" key="3">
    <source>
        <dbReference type="ARBA" id="ARBA00023134"/>
    </source>
</evidence>
<dbReference type="GO" id="GO:0005935">
    <property type="term" value="C:cellular bud neck"/>
    <property type="evidence" value="ECO:0007669"/>
    <property type="project" value="UniProtKB-SubCell"/>
</dbReference>
<dbReference type="GO" id="GO:0032156">
    <property type="term" value="C:septin cytoskeleton"/>
    <property type="evidence" value="ECO:0007669"/>
    <property type="project" value="UniProtKB-ARBA"/>
</dbReference>
<reference evidence="8" key="1">
    <citation type="submission" date="2020-10" db="EMBL/GenBank/DDBJ databases">
        <authorList>
            <person name="Roach M.J.R."/>
        </authorList>
    </citation>
    <scope>NUCLEOTIDE SEQUENCE</scope>
    <source>
        <strain evidence="8">CBS 1945</strain>
    </source>
</reference>
<dbReference type="GO" id="GO:0005525">
    <property type="term" value="F:GTP binding"/>
    <property type="evidence" value="ECO:0007669"/>
    <property type="project" value="UniProtKB-KW"/>
</dbReference>
<accession>A0A875S8I7</accession>
<sequence>MSYRNASSVLKRQREMKRGIRFTLMVCGESGTGKTTFINSLLDRNILPHKFQYNTMKGDATIPKTITYSNLNGVMSNAAEASKQFVPETADQEPGIAITETSVEIVDEDDSRLMLTIVDTPGFGENLNNSICTKEICNFLEQQFDLVLAEETKVRRNPRFEDTRVHVCLYFIFPTGHGLRELDIDTMKKLSKYVNVIPVIGRADSFTQTELINFKRYINEDIERFKIPIFQFSYDEDEDDQETVEEGRFLQQLQPFAVITSDETAIIDGKPTRVRSYPWAKIDINDTTVSDFPILRSVLLGSHMQDLKDITHDYLYENYRTERLSAVTDLRGDFPTADTGSVIGADTEPPSMSNLAAIANSKSMMKFGAVPAVPVTTAAAADTSIMSSGTVRHVGAEPDVDYVSVKLTDVSIGDDRASLRTTKTKQVVHSMLLSEDQNGSKKSSSKEGSVPDLLKSKRGSVYSLGEDEELKSMTDDGAGATTDKERGSYSPSIASSQISQNAVVDTRRLRKISETVPYMLRHQTLVSKQQKLEELERKSAIGLAKRAAELEKKAMQLKVKEKRLRERQRRVSEVSKE</sequence>
<dbReference type="Gene3D" id="3.40.50.300">
    <property type="entry name" value="P-loop containing nucleotide triphosphate hydrolases"/>
    <property type="match status" value="1"/>
</dbReference>
<organism evidence="8 9">
    <name type="scientific">Eeniella nana</name>
    <name type="common">Yeast</name>
    <name type="synonym">Brettanomyces nanus</name>
    <dbReference type="NCBI Taxonomy" id="13502"/>
    <lineage>
        <taxon>Eukaryota</taxon>
        <taxon>Fungi</taxon>
        <taxon>Dikarya</taxon>
        <taxon>Ascomycota</taxon>
        <taxon>Saccharomycotina</taxon>
        <taxon>Pichiomycetes</taxon>
        <taxon>Pichiales</taxon>
        <taxon>Pichiaceae</taxon>
        <taxon>Brettanomyces</taxon>
    </lineage>
</organism>
<keyword evidence="9" id="KW-1185">Reference proteome</keyword>
<dbReference type="PANTHER" id="PTHR18884">
    <property type="entry name" value="SEPTIN"/>
    <property type="match status" value="1"/>
</dbReference>
<comment type="subcellular location">
    <subcellularLocation>
        <location evidence="1">Bud neck</location>
    </subcellularLocation>
</comment>
<feature type="region of interest" description="Disordered" evidence="6">
    <location>
        <begin position="430"/>
        <end position="494"/>
    </location>
</feature>
<dbReference type="Pfam" id="PF00735">
    <property type="entry name" value="Septin"/>
    <property type="match status" value="1"/>
</dbReference>
<dbReference type="Proteomes" id="UP000662931">
    <property type="component" value="Chromosome 4"/>
</dbReference>
<keyword evidence="3 4" id="KW-0342">GTP-binding</keyword>
<dbReference type="InterPro" id="IPR016491">
    <property type="entry name" value="Septin"/>
</dbReference>
<gene>
    <name evidence="8" type="ORF">FOA43_004610</name>
</gene>
<protein>
    <recommendedName>
        <fullName evidence="7">Septin-type G domain-containing protein</fullName>
    </recommendedName>
</protein>
<name>A0A875S8I7_EENNA</name>
<evidence type="ECO:0000259" key="7">
    <source>
        <dbReference type="PROSITE" id="PS51719"/>
    </source>
</evidence>
<evidence type="ECO:0000313" key="9">
    <source>
        <dbReference type="Proteomes" id="UP000662931"/>
    </source>
</evidence>
<keyword evidence="5" id="KW-0175">Coiled coil</keyword>
<dbReference type="RefSeq" id="XP_038780768.1">
    <property type="nucleotide sequence ID" value="XM_038924840.1"/>
</dbReference>
<dbReference type="KEGG" id="bnn:FOA43_004610"/>
<proteinExistence type="inferred from homology"/>
<evidence type="ECO:0000256" key="6">
    <source>
        <dbReference type="SAM" id="MobiDB-lite"/>
    </source>
</evidence>
<feature type="domain" description="Septin-type G" evidence="7">
    <location>
        <begin position="18"/>
        <end position="326"/>
    </location>
</feature>
<dbReference type="GeneID" id="62198010"/>
<evidence type="ECO:0000313" key="8">
    <source>
        <dbReference type="EMBL" id="QPG77203.1"/>
    </source>
</evidence>
<comment type="similarity">
    <text evidence="4">Belongs to the TRAFAC class TrmE-Era-EngA-EngB-Septin-like GTPase superfamily. Septin GTPase family.</text>
</comment>
<evidence type="ECO:0000256" key="5">
    <source>
        <dbReference type="SAM" id="Coils"/>
    </source>
</evidence>
<dbReference type="PROSITE" id="PS51719">
    <property type="entry name" value="G_SEPTIN"/>
    <property type="match status" value="1"/>
</dbReference>
<dbReference type="InterPro" id="IPR027417">
    <property type="entry name" value="P-loop_NTPase"/>
</dbReference>
<evidence type="ECO:0000256" key="1">
    <source>
        <dbReference type="ARBA" id="ARBA00004266"/>
    </source>
</evidence>
<dbReference type="CDD" id="cd01850">
    <property type="entry name" value="CDC_Septin"/>
    <property type="match status" value="1"/>
</dbReference>
<dbReference type="PROSITE" id="PS00675">
    <property type="entry name" value="SIGMA54_INTERACT_1"/>
    <property type="match status" value="1"/>
</dbReference>
<evidence type="ECO:0000256" key="4">
    <source>
        <dbReference type="RuleBase" id="RU004560"/>
    </source>
</evidence>